<evidence type="ECO:0000256" key="11">
    <source>
        <dbReference type="SAM" id="Phobius"/>
    </source>
</evidence>
<evidence type="ECO:0000256" key="2">
    <source>
        <dbReference type="ARBA" id="ARBA00010637"/>
    </source>
</evidence>
<dbReference type="Gene3D" id="3.30.1360.100">
    <property type="entry name" value="General secretion pathway protein M, EpsM"/>
    <property type="match status" value="1"/>
</dbReference>
<evidence type="ECO:0000256" key="4">
    <source>
        <dbReference type="ARBA" id="ARBA00022475"/>
    </source>
</evidence>
<keyword evidence="6 11" id="KW-0812">Transmembrane</keyword>
<evidence type="ECO:0000313" key="13">
    <source>
        <dbReference type="Proteomes" id="UP000652567"/>
    </source>
</evidence>
<keyword evidence="7 10" id="KW-0653">Protein transport</keyword>
<comment type="caution">
    <text evidence="12">The sequence shown here is derived from an EMBL/GenBank/DDBJ whole genome shotgun (WGS) entry which is preliminary data.</text>
</comment>
<comment type="function">
    <text evidence="10">Inner membrane component of the type II secretion system required for the energy-dependent secretion of extracellular factors such as proteases and toxins from the periplasm.</text>
</comment>
<organism evidence="12 13">
    <name type="scientific">Cellvibrio polysaccharolyticus</name>
    <dbReference type="NCBI Taxonomy" id="2082724"/>
    <lineage>
        <taxon>Bacteria</taxon>
        <taxon>Pseudomonadati</taxon>
        <taxon>Pseudomonadota</taxon>
        <taxon>Gammaproteobacteria</taxon>
        <taxon>Cellvibrionales</taxon>
        <taxon>Cellvibrionaceae</taxon>
        <taxon>Cellvibrio</taxon>
    </lineage>
</organism>
<evidence type="ECO:0000256" key="9">
    <source>
        <dbReference type="ARBA" id="ARBA00023136"/>
    </source>
</evidence>
<keyword evidence="5 10" id="KW-0997">Cell inner membrane</keyword>
<keyword evidence="8 11" id="KW-1133">Transmembrane helix</keyword>
<dbReference type="InterPro" id="IPR023229">
    <property type="entry name" value="T2SS_M_periplasmic_sf"/>
</dbReference>
<evidence type="ECO:0000313" key="12">
    <source>
        <dbReference type="EMBL" id="MBE8719005.1"/>
    </source>
</evidence>
<dbReference type="EMBL" id="PRDL01000001">
    <property type="protein sequence ID" value="MBE8719005.1"/>
    <property type="molecule type" value="Genomic_DNA"/>
</dbReference>
<evidence type="ECO:0000256" key="1">
    <source>
        <dbReference type="ARBA" id="ARBA00004377"/>
    </source>
</evidence>
<keyword evidence="4 10" id="KW-1003">Cell membrane</keyword>
<dbReference type="Pfam" id="PF04612">
    <property type="entry name" value="T2SSM"/>
    <property type="match status" value="1"/>
</dbReference>
<comment type="similarity">
    <text evidence="2 10">Belongs to the GSP M family.</text>
</comment>
<dbReference type="RefSeq" id="WP_193912028.1">
    <property type="nucleotide sequence ID" value="NZ_PRDL01000001.1"/>
</dbReference>
<sequence>MNNFVATFSQLNRRDQAALLICSLVVGIYLLWALLLNPLAEKRAAQLQSNTAASQSLGRVKLLAAQYQQSRDQAASSASPAGNISQLIYSTLQDNGITLSQFQPGTAGEARIRIDRTPYEPLMQWLYELEFKHRITIRELSIAGSNEVGLVTVNIRVQQH</sequence>
<dbReference type="InterPro" id="IPR007690">
    <property type="entry name" value="T2SS_GspM"/>
</dbReference>
<evidence type="ECO:0000256" key="6">
    <source>
        <dbReference type="ARBA" id="ARBA00022692"/>
    </source>
</evidence>
<evidence type="ECO:0000256" key="10">
    <source>
        <dbReference type="PIRNR" id="PIRNR006291"/>
    </source>
</evidence>
<feature type="transmembrane region" description="Helical" evidence="11">
    <location>
        <begin position="17"/>
        <end position="36"/>
    </location>
</feature>
<protein>
    <recommendedName>
        <fullName evidence="10">Type II secretion system protein M</fullName>
        <shortName evidence="10">T2SS protein M</shortName>
    </recommendedName>
    <alternativeName>
        <fullName evidence="10">General secretion pathway protein M</fullName>
    </alternativeName>
</protein>
<comment type="subcellular location">
    <subcellularLocation>
        <location evidence="1">Cell inner membrane</location>
        <topology evidence="1">Single-pass membrane protein</topology>
    </subcellularLocation>
</comment>
<dbReference type="GO" id="GO:0005886">
    <property type="term" value="C:plasma membrane"/>
    <property type="evidence" value="ECO:0007669"/>
    <property type="project" value="UniProtKB-SubCell"/>
</dbReference>
<dbReference type="SUPFAM" id="SSF103054">
    <property type="entry name" value="General secretion pathway protein M, EpsM"/>
    <property type="match status" value="1"/>
</dbReference>
<keyword evidence="3 10" id="KW-0813">Transport</keyword>
<gene>
    <name evidence="12" type="ORF">C4F51_17655</name>
</gene>
<keyword evidence="13" id="KW-1185">Reference proteome</keyword>
<evidence type="ECO:0000256" key="3">
    <source>
        <dbReference type="ARBA" id="ARBA00022448"/>
    </source>
</evidence>
<evidence type="ECO:0000256" key="7">
    <source>
        <dbReference type="ARBA" id="ARBA00022927"/>
    </source>
</evidence>
<dbReference type="PIRSF" id="PIRSF006291">
    <property type="entry name" value="GspM"/>
    <property type="match status" value="1"/>
</dbReference>
<dbReference type="Proteomes" id="UP000652567">
    <property type="component" value="Unassembled WGS sequence"/>
</dbReference>
<dbReference type="GO" id="GO:0015628">
    <property type="term" value="P:protein secretion by the type II secretion system"/>
    <property type="evidence" value="ECO:0007669"/>
    <property type="project" value="InterPro"/>
</dbReference>
<keyword evidence="9 10" id="KW-0472">Membrane</keyword>
<reference evidence="12" key="1">
    <citation type="submission" date="2018-07" db="EMBL/GenBank/DDBJ databases">
        <title>Genome assembly of strain Ka43.</title>
        <authorList>
            <person name="Kukolya J."/>
            <person name="Nagy I."/>
            <person name="Horvath B."/>
            <person name="Toth A."/>
        </authorList>
    </citation>
    <scope>NUCLEOTIDE SEQUENCE</scope>
    <source>
        <strain evidence="12">KB43</strain>
    </source>
</reference>
<dbReference type="AlphaFoldDB" id="A0A928V584"/>
<dbReference type="GO" id="GO:0015627">
    <property type="term" value="C:type II protein secretion system complex"/>
    <property type="evidence" value="ECO:0007669"/>
    <property type="project" value="InterPro"/>
</dbReference>
<accession>A0A928V584</accession>
<name>A0A928V584_9GAMM</name>
<proteinExistence type="inferred from homology"/>
<evidence type="ECO:0000256" key="8">
    <source>
        <dbReference type="ARBA" id="ARBA00022989"/>
    </source>
</evidence>
<evidence type="ECO:0000256" key="5">
    <source>
        <dbReference type="ARBA" id="ARBA00022519"/>
    </source>
</evidence>